<comment type="subunit">
    <text evidence="12">Component of the replication restart primosome.</text>
</comment>
<dbReference type="NCBIfam" id="NF004066">
    <property type="entry name" value="PRK05580.1-3"/>
    <property type="match status" value="1"/>
</dbReference>
<dbReference type="FunFam" id="3.40.1440.60:FF:000001">
    <property type="entry name" value="Primosomal protein N"/>
    <property type="match status" value="1"/>
</dbReference>
<dbReference type="InterPro" id="IPR001650">
    <property type="entry name" value="Helicase_C-like"/>
</dbReference>
<keyword evidence="10 12" id="KW-0413">Isomerase</keyword>
<dbReference type="Pfam" id="PF18319">
    <property type="entry name" value="Zn_ribbon_PriA"/>
    <property type="match status" value="1"/>
</dbReference>
<name>A0A1M4UWB5_9BACL</name>
<evidence type="ECO:0000256" key="11">
    <source>
        <dbReference type="ARBA" id="ARBA00048988"/>
    </source>
</evidence>
<evidence type="ECO:0000259" key="13">
    <source>
        <dbReference type="PROSITE" id="PS51192"/>
    </source>
</evidence>
<dbReference type="CDD" id="cd17929">
    <property type="entry name" value="DEXHc_priA"/>
    <property type="match status" value="1"/>
</dbReference>
<feature type="binding site" evidence="12">
    <location>
        <position position="517"/>
    </location>
    <ligand>
        <name>Zn(2+)</name>
        <dbReference type="ChEBI" id="CHEBI:29105"/>
        <label>1</label>
    </ligand>
</feature>
<evidence type="ECO:0000256" key="7">
    <source>
        <dbReference type="ARBA" id="ARBA00022833"/>
    </source>
</evidence>
<dbReference type="NCBIfam" id="TIGR00595">
    <property type="entry name" value="priA"/>
    <property type="match status" value="1"/>
</dbReference>
<dbReference type="GO" id="GO:0006310">
    <property type="term" value="P:DNA recombination"/>
    <property type="evidence" value="ECO:0007669"/>
    <property type="project" value="InterPro"/>
</dbReference>
<feature type="binding site" evidence="12">
    <location>
        <position position="544"/>
    </location>
    <ligand>
        <name>Zn(2+)</name>
        <dbReference type="ChEBI" id="CHEBI:29105"/>
        <label>2</label>
    </ligand>
</feature>
<feature type="domain" description="Helicase ATP-binding" evidence="13">
    <location>
        <begin position="289"/>
        <end position="455"/>
    </location>
</feature>
<dbReference type="InterPro" id="IPR041222">
    <property type="entry name" value="PriA_3primeBD"/>
</dbReference>
<keyword evidence="1 12" id="KW-0639">Primosome</keyword>
<evidence type="ECO:0000256" key="10">
    <source>
        <dbReference type="ARBA" id="ARBA00023235"/>
    </source>
</evidence>
<evidence type="ECO:0000256" key="4">
    <source>
        <dbReference type="ARBA" id="ARBA00022741"/>
    </source>
</evidence>
<keyword evidence="8 12" id="KW-0067">ATP-binding</keyword>
<keyword evidence="3 12" id="KW-0479">Metal-binding</keyword>
<dbReference type="FunFam" id="3.40.50.300:FF:000489">
    <property type="entry name" value="Primosome assembly protein PriA"/>
    <property type="match status" value="1"/>
</dbReference>
<keyword evidence="9 12" id="KW-0238">DNA-binding</keyword>
<comment type="function">
    <text evidence="12">Initiates the restart of stalled replication forks, which reloads the replicative helicase on sites other than the origin of replication. Recognizes and binds to abandoned replication forks and remodels them to uncover a helicase loading site. Promotes assembly of the primosome at these replication forks.</text>
</comment>
<dbReference type="HAMAP" id="MF_00983">
    <property type="entry name" value="PriA"/>
    <property type="match status" value="1"/>
</dbReference>
<dbReference type="Pfam" id="PF17764">
    <property type="entry name" value="PriA_3primeBD"/>
    <property type="match status" value="1"/>
</dbReference>
<accession>A0A1M4UWB5</accession>
<dbReference type="GO" id="GO:0006302">
    <property type="term" value="P:double-strand break repair"/>
    <property type="evidence" value="ECO:0007669"/>
    <property type="project" value="InterPro"/>
</dbReference>
<feature type="binding site" evidence="12">
    <location>
        <position position="520"/>
    </location>
    <ligand>
        <name>Zn(2+)</name>
        <dbReference type="ChEBI" id="CHEBI:29105"/>
        <label>1</label>
    </ligand>
</feature>
<dbReference type="AlphaFoldDB" id="A0A1M4UWB5"/>
<dbReference type="GO" id="GO:0008270">
    <property type="term" value="F:zinc ion binding"/>
    <property type="evidence" value="ECO:0007669"/>
    <property type="project" value="UniProtKB-UniRule"/>
</dbReference>
<evidence type="ECO:0000313" key="15">
    <source>
        <dbReference type="EMBL" id="SHE60982.1"/>
    </source>
</evidence>
<dbReference type="Pfam" id="PF00270">
    <property type="entry name" value="DEAD"/>
    <property type="match status" value="1"/>
</dbReference>
<reference evidence="15 16" key="1">
    <citation type="submission" date="2016-11" db="EMBL/GenBank/DDBJ databases">
        <authorList>
            <person name="Jaros S."/>
            <person name="Januszkiewicz K."/>
            <person name="Wedrychowicz H."/>
        </authorList>
    </citation>
    <scope>NUCLEOTIDE SEQUENCE [LARGE SCALE GENOMIC DNA]</scope>
    <source>
        <strain evidence="15 16">DSM 44666</strain>
    </source>
</reference>
<gene>
    <name evidence="12" type="primary">priA</name>
    <name evidence="15" type="ORF">SAMN05444392_10255</name>
</gene>
<evidence type="ECO:0000256" key="1">
    <source>
        <dbReference type="ARBA" id="ARBA00022515"/>
    </source>
</evidence>
<evidence type="ECO:0000256" key="9">
    <source>
        <dbReference type="ARBA" id="ARBA00023125"/>
    </source>
</evidence>
<dbReference type="Gene3D" id="3.40.1440.60">
    <property type="entry name" value="PriA, 3(prime) DNA-binding domain"/>
    <property type="match status" value="1"/>
</dbReference>
<dbReference type="Pfam" id="PF18074">
    <property type="entry name" value="PriA_C"/>
    <property type="match status" value="1"/>
</dbReference>
<evidence type="ECO:0000256" key="5">
    <source>
        <dbReference type="ARBA" id="ARBA00022801"/>
    </source>
</evidence>
<dbReference type="EC" id="5.6.2.4" evidence="12"/>
<comment type="cofactor">
    <cofactor evidence="12">
        <name>Zn(2+)</name>
        <dbReference type="ChEBI" id="CHEBI:29105"/>
    </cofactor>
    <text evidence="12">Binds 2 zinc ions per subunit.</text>
</comment>
<feature type="binding site" evidence="12">
    <location>
        <position position="526"/>
    </location>
    <ligand>
        <name>Zn(2+)</name>
        <dbReference type="ChEBI" id="CHEBI:29105"/>
        <label>2</label>
    </ligand>
</feature>
<feature type="domain" description="Helicase C-terminal" evidence="14">
    <location>
        <begin position="552"/>
        <end position="706"/>
    </location>
</feature>
<dbReference type="InterPro" id="IPR040498">
    <property type="entry name" value="PriA_CRR"/>
</dbReference>
<keyword evidence="2 12" id="KW-0235">DNA replication</keyword>
<keyword evidence="7 12" id="KW-0862">Zinc</keyword>
<comment type="similarity">
    <text evidence="12">Belongs to the helicase family. PriA subfamily.</text>
</comment>
<evidence type="ECO:0000256" key="6">
    <source>
        <dbReference type="ARBA" id="ARBA00022806"/>
    </source>
</evidence>
<evidence type="ECO:0000256" key="12">
    <source>
        <dbReference type="HAMAP-Rule" id="MF_00983"/>
    </source>
</evidence>
<dbReference type="RefSeq" id="WP_073153084.1">
    <property type="nucleotide sequence ID" value="NZ_FQVL01000002.1"/>
</dbReference>
<evidence type="ECO:0000313" key="16">
    <source>
        <dbReference type="Proteomes" id="UP000184476"/>
    </source>
</evidence>
<proteinExistence type="inferred from homology"/>
<keyword evidence="4 12" id="KW-0547">Nucleotide-binding</keyword>
<dbReference type="OrthoDB" id="9759544at2"/>
<comment type="catalytic activity">
    <reaction evidence="11 12">
        <text>ATP + H2O = ADP + phosphate + H(+)</text>
        <dbReference type="Rhea" id="RHEA:13065"/>
        <dbReference type="ChEBI" id="CHEBI:15377"/>
        <dbReference type="ChEBI" id="CHEBI:15378"/>
        <dbReference type="ChEBI" id="CHEBI:30616"/>
        <dbReference type="ChEBI" id="CHEBI:43474"/>
        <dbReference type="ChEBI" id="CHEBI:456216"/>
        <dbReference type="EC" id="5.6.2.4"/>
    </reaction>
</comment>
<dbReference type="PANTHER" id="PTHR30580:SF0">
    <property type="entry name" value="PRIMOSOMAL PROTEIN N"/>
    <property type="match status" value="1"/>
</dbReference>
<dbReference type="GO" id="GO:0016887">
    <property type="term" value="F:ATP hydrolysis activity"/>
    <property type="evidence" value="ECO:0007669"/>
    <property type="project" value="RHEA"/>
</dbReference>
<dbReference type="InterPro" id="IPR005259">
    <property type="entry name" value="PriA"/>
</dbReference>
<dbReference type="SUPFAM" id="SSF52540">
    <property type="entry name" value="P-loop containing nucleoside triphosphate hydrolases"/>
    <property type="match status" value="2"/>
</dbReference>
<dbReference type="EMBL" id="FQVL01000002">
    <property type="protein sequence ID" value="SHE60982.1"/>
    <property type="molecule type" value="Genomic_DNA"/>
</dbReference>
<dbReference type="CDD" id="cd18804">
    <property type="entry name" value="SF2_C_priA"/>
    <property type="match status" value="1"/>
</dbReference>
<dbReference type="PANTHER" id="PTHR30580">
    <property type="entry name" value="PRIMOSOMAL PROTEIN N"/>
    <property type="match status" value="1"/>
</dbReference>
<dbReference type="InterPro" id="IPR027417">
    <property type="entry name" value="P-loop_NTPase"/>
</dbReference>
<evidence type="ECO:0000256" key="8">
    <source>
        <dbReference type="ARBA" id="ARBA00022840"/>
    </source>
</evidence>
<comment type="catalytic activity">
    <reaction evidence="12">
        <text>Couples ATP hydrolysis with the unwinding of duplex DNA by translocating in the 3'-5' direction.</text>
        <dbReference type="EC" id="5.6.2.4"/>
    </reaction>
</comment>
<dbReference type="GO" id="GO:0006269">
    <property type="term" value="P:DNA replication, synthesis of primer"/>
    <property type="evidence" value="ECO:0007669"/>
    <property type="project" value="UniProtKB-KW"/>
</dbReference>
<dbReference type="Gene3D" id="3.40.50.300">
    <property type="entry name" value="P-loop containing nucleotide triphosphate hydrolases"/>
    <property type="match status" value="2"/>
</dbReference>
<dbReference type="GO" id="GO:0005524">
    <property type="term" value="F:ATP binding"/>
    <property type="evidence" value="ECO:0007669"/>
    <property type="project" value="UniProtKB-UniRule"/>
</dbReference>
<dbReference type="SMART" id="SM00487">
    <property type="entry name" value="DEXDc"/>
    <property type="match status" value="1"/>
</dbReference>
<dbReference type="Pfam" id="PF00271">
    <property type="entry name" value="Helicase_C"/>
    <property type="match status" value="1"/>
</dbReference>
<evidence type="ECO:0000259" key="14">
    <source>
        <dbReference type="PROSITE" id="PS51194"/>
    </source>
</evidence>
<feature type="binding site" evidence="12">
    <location>
        <position position="547"/>
    </location>
    <ligand>
        <name>Zn(2+)</name>
        <dbReference type="ChEBI" id="CHEBI:29105"/>
        <label>2</label>
    </ligand>
</feature>
<feature type="binding site" evidence="12">
    <location>
        <position position="560"/>
    </location>
    <ligand>
        <name>Zn(2+)</name>
        <dbReference type="ChEBI" id="CHEBI:29105"/>
        <label>1</label>
    </ligand>
</feature>
<dbReference type="GO" id="GO:0003677">
    <property type="term" value="F:DNA binding"/>
    <property type="evidence" value="ECO:0007669"/>
    <property type="project" value="UniProtKB-UniRule"/>
</dbReference>
<keyword evidence="6 12" id="KW-0347">Helicase</keyword>
<dbReference type="InterPro" id="IPR042115">
    <property type="entry name" value="PriA_3primeBD_sf"/>
</dbReference>
<dbReference type="PROSITE" id="PS51192">
    <property type="entry name" value="HELICASE_ATP_BIND_1"/>
    <property type="match status" value="1"/>
</dbReference>
<dbReference type="Proteomes" id="UP000184476">
    <property type="component" value="Unassembled WGS sequence"/>
</dbReference>
<dbReference type="InterPro" id="IPR014001">
    <property type="entry name" value="Helicase_ATP-bd"/>
</dbReference>
<dbReference type="InterPro" id="IPR041236">
    <property type="entry name" value="PriA_C"/>
</dbReference>
<dbReference type="GO" id="GO:1990077">
    <property type="term" value="C:primosome complex"/>
    <property type="evidence" value="ECO:0007669"/>
    <property type="project" value="UniProtKB-UniRule"/>
</dbReference>
<dbReference type="STRING" id="112248.SAMN05444392_10255"/>
<keyword evidence="16" id="KW-1185">Reference proteome</keyword>
<keyword evidence="5 12" id="KW-0378">Hydrolase</keyword>
<evidence type="ECO:0000256" key="3">
    <source>
        <dbReference type="ARBA" id="ARBA00022723"/>
    </source>
</evidence>
<dbReference type="SMART" id="SM00490">
    <property type="entry name" value="HELICc"/>
    <property type="match status" value="1"/>
</dbReference>
<feature type="binding site" evidence="12">
    <location>
        <position position="529"/>
    </location>
    <ligand>
        <name>Zn(2+)</name>
        <dbReference type="ChEBI" id="CHEBI:29105"/>
        <label>2</label>
    </ligand>
</feature>
<evidence type="ECO:0000256" key="2">
    <source>
        <dbReference type="ARBA" id="ARBA00022705"/>
    </source>
</evidence>
<organism evidence="15 16">
    <name type="scientific">Seinonella peptonophila</name>
    <dbReference type="NCBI Taxonomy" id="112248"/>
    <lineage>
        <taxon>Bacteria</taxon>
        <taxon>Bacillati</taxon>
        <taxon>Bacillota</taxon>
        <taxon>Bacilli</taxon>
        <taxon>Bacillales</taxon>
        <taxon>Thermoactinomycetaceae</taxon>
        <taxon>Seinonella</taxon>
    </lineage>
</organism>
<dbReference type="GO" id="GO:0043138">
    <property type="term" value="F:3'-5' DNA helicase activity"/>
    <property type="evidence" value="ECO:0007669"/>
    <property type="project" value="UniProtKB-EC"/>
</dbReference>
<sequence length="818" mass="94388">MENENKVSYAEVVVDVPATPTDRPFDYRIPTTLQDAVQVGSRVQVPFGSQRRIGYVTRIKSNCDFSRVRSIIQVMDVMPPLTEELVELGDWIADEYMCHRISALQAMVPAVLRGKYQKLVSLTENAQAADFSASPSLYTRLKKSSLDWEEVCKLPDVRLSWLREWVQQGKIQIEMKIHDRVTEKKVRYVSAIEPSQLLQIISTLPERNKKQRQILQFFIDKPEPIPLKQLLIEVNTTRSTITKCVEENWLFWEERQENRNPYANVEILQTKPLLLTKEQQLVYSQIERNLFTPHSETILLHGVTGSGKTELYLQAIAKVLDKQQEAIVLVPEISLTPQMVERFKGRFGDQVAVLHSGLSHGEKYDEWRKIREGHCSVAIGARSAIFAPFTRLGLIIIDEEHESSYKQEDHPKYHARAVAQWRAKHHGATLLLGSATPAMESYYQAENGEYRLLELSERVQGRPFPAIELVDMRNELRQGNRSMFSKSLQRELQRCIERGEQAVLFLNRRGFSTFVMCRACGETIDCPHCEITLTYHRTNDTLRCHYCGYATQLPSTCPKCESPHIRHFGTGTQRVEEELLRHFPQWRIIRMDVDTTTRKGSHQKLLGAFGRHEADILLGTQMIAKGLDFPLVTLVGVITADTMLHLPDFRSAERTFQLLTQVSGRAGRHQQPGKVVIQSYSLDHYSIRRVADQNWSEFYKEEYDTRKKLLYPPFCGLVQLLFTHPDQIKLLQITGQIAGELRSALGQQIQILGPVPAMIPRIKDRYRIQILLKFPEEVELIGQIKKKLREIQERSNDKHLRIIIDRDGHFHIPEKLYI</sequence>
<dbReference type="GO" id="GO:0006270">
    <property type="term" value="P:DNA replication initiation"/>
    <property type="evidence" value="ECO:0007669"/>
    <property type="project" value="TreeGrafter"/>
</dbReference>
<protein>
    <recommendedName>
        <fullName evidence="12">Replication restart protein PriA</fullName>
    </recommendedName>
    <alternativeName>
        <fullName evidence="12">ATP-dependent DNA helicase PriA</fullName>
        <ecNumber evidence="12">5.6.2.4</ecNumber>
    </alternativeName>
    <alternativeName>
        <fullName evidence="12">DNA 3'-5' helicase PriA</fullName>
    </alternativeName>
</protein>
<dbReference type="InterPro" id="IPR011545">
    <property type="entry name" value="DEAD/DEAH_box_helicase_dom"/>
</dbReference>
<dbReference type="PROSITE" id="PS51194">
    <property type="entry name" value="HELICASE_CTER"/>
    <property type="match status" value="1"/>
</dbReference>
<feature type="binding site" evidence="12">
    <location>
        <position position="557"/>
    </location>
    <ligand>
        <name>Zn(2+)</name>
        <dbReference type="ChEBI" id="CHEBI:29105"/>
        <label>1</label>
    </ligand>
</feature>